<gene>
    <name evidence="1" type="ORF">NTJ_09685</name>
</gene>
<proteinExistence type="predicted"/>
<keyword evidence="2" id="KW-1185">Reference proteome</keyword>
<reference evidence="1 2" key="1">
    <citation type="submission" date="2023-09" db="EMBL/GenBank/DDBJ databases">
        <title>Nesidiocoris tenuis whole genome shotgun sequence.</title>
        <authorList>
            <person name="Shibata T."/>
            <person name="Shimoda M."/>
            <person name="Kobayashi T."/>
            <person name="Uehara T."/>
        </authorList>
    </citation>
    <scope>NUCLEOTIDE SEQUENCE [LARGE SCALE GENOMIC DNA]</scope>
    <source>
        <strain evidence="1 2">Japan</strain>
    </source>
</reference>
<evidence type="ECO:0000313" key="1">
    <source>
        <dbReference type="EMBL" id="BES96872.1"/>
    </source>
</evidence>
<evidence type="ECO:0008006" key="3">
    <source>
        <dbReference type="Google" id="ProtNLM"/>
    </source>
</evidence>
<organism evidence="1 2">
    <name type="scientific">Nesidiocoris tenuis</name>
    <dbReference type="NCBI Taxonomy" id="355587"/>
    <lineage>
        <taxon>Eukaryota</taxon>
        <taxon>Metazoa</taxon>
        <taxon>Ecdysozoa</taxon>
        <taxon>Arthropoda</taxon>
        <taxon>Hexapoda</taxon>
        <taxon>Insecta</taxon>
        <taxon>Pterygota</taxon>
        <taxon>Neoptera</taxon>
        <taxon>Paraneoptera</taxon>
        <taxon>Hemiptera</taxon>
        <taxon>Heteroptera</taxon>
        <taxon>Panheteroptera</taxon>
        <taxon>Cimicomorpha</taxon>
        <taxon>Miridae</taxon>
        <taxon>Dicyphina</taxon>
        <taxon>Nesidiocoris</taxon>
    </lineage>
</organism>
<dbReference type="Proteomes" id="UP001307889">
    <property type="component" value="Chromosome 7"/>
</dbReference>
<accession>A0ABN7AZP5</accession>
<evidence type="ECO:0000313" key="2">
    <source>
        <dbReference type="Proteomes" id="UP001307889"/>
    </source>
</evidence>
<sequence>MIAGLARVTAIMPNDPQCWCIPCKNQYNSPSGVTGGKSFHADSHPGKCIPRNTKRTAIAIRAVIILKAIYHRFPGLVVFSAIELGRVGETRACYGELVCINHPLLRSEYLCSDGPRFQSVWKATLGSWLVVVRVEMQKQKDAPPCSTNWGEMKQTVDGFSD</sequence>
<dbReference type="EMBL" id="AP028915">
    <property type="protein sequence ID" value="BES96872.1"/>
    <property type="molecule type" value="Genomic_DNA"/>
</dbReference>
<name>A0ABN7AZP5_9HEMI</name>
<protein>
    <recommendedName>
        <fullName evidence="3">C2H2-type domain-containing protein</fullName>
    </recommendedName>
</protein>